<comment type="caution">
    <text evidence="4">The sequence shown here is derived from an EMBL/GenBank/DDBJ whole genome shotgun (WGS) entry which is preliminary data.</text>
</comment>
<gene>
    <name evidence="4" type="ORF">A3G53_01175</name>
</gene>
<dbReference type="SMART" id="SM00855">
    <property type="entry name" value="PGAM"/>
    <property type="match status" value="1"/>
</dbReference>
<dbReference type="InterPro" id="IPR013078">
    <property type="entry name" value="His_Pase_superF_clade-1"/>
</dbReference>
<evidence type="ECO:0000256" key="3">
    <source>
        <dbReference type="PIRSR" id="PIRSR613078-2"/>
    </source>
</evidence>
<dbReference type="PIRSF" id="PIRSF000709">
    <property type="entry name" value="6PFK_2-Ptase"/>
    <property type="match status" value="1"/>
</dbReference>
<evidence type="ECO:0000256" key="2">
    <source>
        <dbReference type="PIRSR" id="PIRSR613078-1"/>
    </source>
</evidence>
<reference evidence="4 5" key="1">
    <citation type="journal article" date="2016" name="Nat. Commun.">
        <title>Thousands of microbial genomes shed light on interconnected biogeochemical processes in an aquifer system.</title>
        <authorList>
            <person name="Anantharaman K."/>
            <person name="Brown C.T."/>
            <person name="Hug L.A."/>
            <person name="Sharon I."/>
            <person name="Castelle C.J."/>
            <person name="Probst A.J."/>
            <person name="Thomas B.C."/>
            <person name="Singh A."/>
            <person name="Wilkins M.J."/>
            <person name="Karaoz U."/>
            <person name="Brodie E.L."/>
            <person name="Williams K.H."/>
            <person name="Hubbard S.S."/>
            <person name="Banfield J.F."/>
        </authorList>
    </citation>
    <scope>NUCLEOTIDE SEQUENCE [LARGE SCALE GENOMIC DNA]</scope>
</reference>
<dbReference type="CDD" id="cd07067">
    <property type="entry name" value="HP_PGM_like"/>
    <property type="match status" value="1"/>
</dbReference>
<feature type="binding site" evidence="3">
    <location>
        <begin position="7"/>
        <end position="14"/>
    </location>
    <ligand>
        <name>substrate</name>
    </ligand>
</feature>
<dbReference type="InterPro" id="IPR029033">
    <property type="entry name" value="His_PPase_superfam"/>
</dbReference>
<keyword evidence="1" id="KW-0378">Hydrolase</keyword>
<evidence type="ECO:0000313" key="4">
    <source>
        <dbReference type="EMBL" id="OGJ02490.1"/>
    </source>
</evidence>
<dbReference type="PANTHER" id="PTHR46517">
    <property type="entry name" value="FRUCTOSE-2,6-BISPHOSPHATASE TIGAR"/>
    <property type="match status" value="1"/>
</dbReference>
<dbReference type="PANTHER" id="PTHR46517:SF1">
    <property type="entry name" value="FRUCTOSE-2,6-BISPHOSPHATASE TIGAR"/>
    <property type="match status" value="1"/>
</dbReference>
<proteinExistence type="predicted"/>
<dbReference type="SUPFAM" id="SSF53254">
    <property type="entry name" value="Phosphoglycerate mutase-like"/>
    <property type="match status" value="1"/>
</dbReference>
<evidence type="ECO:0008006" key="6">
    <source>
        <dbReference type="Google" id="ProtNLM"/>
    </source>
</evidence>
<dbReference type="InterPro" id="IPR051695">
    <property type="entry name" value="Phosphoglycerate_Mutase"/>
</dbReference>
<organism evidence="4 5">
    <name type="scientific">Candidatus Nomurabacteria bacterium RIFCSPLOWO2_12_FULL_44_11</name>
    <dbReference type="NCBI Taxonomy" id="1801796"/>
    <lineage>
        <taxon>Bacteria</taxon>
        <taxon>Candidatus Nomuraibacteriota</taxon>
    </lineage>
</organism>
<feature type="binding site" evidence="3">
    <location>
        <position position="57"/>
    </location>
    <ligand>
        <name>substrate</name>
    </ligand>
</feature>
<feature type="active site" description="Tele-phosphohistidine intermediate" evidence="2">
    <location>
        <position position="8"/>
    </location>
</feature>
<dbReference type="EMBL" id="MFVU01000001">
    <property type="protein sequence ID" value="OGJ02490.1"/>
    <property type="molecule type" value="Genomic_DNA"/>
</dbReference>
<accession>A0A1F6Y7Z5</accession>
<protein>
    <recommendedName>
        <fullName evidence="6">Phosphoglycerate mutase</fullName>
    </recommendedName>
</protein>
<evidence type="ECO:0000256" key="1">
    <source>
        <dbReference type="ARBA" id="ARBA00022801"/>
    </source>
</evidence>
<dbReference type="Proteomes" id="UP000178645">
    <property type="component" value="Unassembled WGS sequence"/>
</dbReference>
<name>A0A1F6Y7Z5_9BACT</name>
<dbReference type="GO" id="GO:0045820">
    <property type="term" value="P:negative regulation of glycolytic process"/>
    <property type="evidence" value="ECO:0007669"/>
    <property type="project" value="TreeGrafter"/>
</dbReference>
<evidence type="ECO:0000313" key="5">
    <source>
        <dbReference type="Proteomes" id="UP000178645"/>
    </source>
</evidence>
<dbReference type="GO" id="GO:0043456">
    <property type="term" value="P:regulation of pentose-phosphate shunt"/>
    <property type="evidence" value="ECO:0007669"/>
    <property type="project" value="TreeGrafter"/>
</dbReference>
<dbReference type="AlphaFoldDB" id="A0A1F6Y7Z5"/>
<dbReference type="Pfam" id="PF00300">
    <property type="entry name" value="His_Phos_1"/>
    <property type="match status" value="1"/>
</dbReference>
<dbReference type="Gene3D" id="3.40.50.1240">
    <property type="entry name" value="Phosphoglycerate mutase-like"/>
    <property type="match status" value="1"/>
</dbReference>
<dbReference type="GO" id="GO:0005829">
    <property type="term" value="C:cytosol"/>
    <property type="evidence" value="ECO:0007669"/>
    <property type="project" value="TreeGrafter"/>
</dbReference>
<dbReference type="GO" id="GO:0004331">
    <property type="term" value="F:fructose-2,6-bisphosphate 2-phosphatase activity"/>
    <property type="evidence" value="ECO:0007669"/>
    <property type="project" value="TreeGrafter"/>
</dbReference>
<sequence length="185" mass="21637">MKIDFVRHGKTEYNVAGRVNGQTMDDPLIEEGIEQAQKTKLEISEDYTIIYSSDLLRAKQTAEILNQKLNIPIKYDVRLRERSHGSLTGKTWDEMGPNQKEIDKNQKYDYRPYGGECVEDVRSRVFSFVEEIKKNNRNPKILVVTHGGIIRLLYHTLHGQIPEKIYNASVHEFEFPNIDYNEKFF</sequence>
<feature type="active site" description="Proton donor/acceptor" evidence="2">
    <location>
        <position position="81"/>
    </location>
</feature>